<name>A0A7R9DS64_TIMCR</name>
<dbReference type="GO" id="GO:0030239">
    <property type="term" value="P:myofibril assembly"/>
    <property type="evidence" value="ECO:0007669"/>
    <property type="project" value="TreeGrafter"/>
</dbReference>
<evidence type="ECO:0000256" key="2">
    <source>
        <dbReference type="ARBA" id="ARBA00022490"/>
    </source>
</evidence>
<gene>
    <name evidence="3" type="ORF">TCEB3V08_LOCUS13450</name>
</gene>
<accession>A0A7R9DS64</accession>
<dbReference type="GO" id="GO:0005856">
    <property type="term" value="C:cytoskeleton"/>
    <property type="evidence" value="ECO:0007669"/>
    <property type="project" value="TreeGrafter"/>
</dbReference>
<dbReference type="GO" id="GO:0005523">
    <property type="term" value="F:tropomyosin binding"/>
    <property type="evidence" value="ECO:0007669"/>
    <property type="project" value="InterPro"/>
</dbReference>
<reference evidence="3" key="1">
    <citation type="submission" date="2020-11" db="EMBL/GenBank/DDBJ databases">
        <authorList>
            <person name="Tran Van P."/>
        </authorList>
    </citation>
    <scope>NUCLEOTIDE SEQUENCE</scope>
</reference>
<organism evidence="3">
    <name type="scientific">Timema cristinae</name>
    <name type="common">Walking stick</name>
    <dbReference type="NCBI Taxonomy" id="61476"/>
    <lineage>
        <taxon>Eukaryota</taxon>
        <taxon>Metazoa</taxon>
        <taxon>Ecdysozoa</taxon>
        <taxon>Arthropoda</taxon>
        <taxon>Hexapoda</taxon>
        <taxon>Insecta</taxon>
        <taxon>Pterygota</taxon>
        <taxon>Neoptera</taxon>
        <taxon>Polyneoptera</taxon>
        <taxon>Phasmatodea</taxon>
        <taxon>Timematodea</taxon>
        <taxon>Timematoidea</taxon>
        <taxon>Timematidae</taxon>
        <taxon>Timema</taxon>
    </lineage>
</organism>
<protein>
    <submittedName>
        <fullName evidence="3">Uncharacterized protein</fullName>
    </submittedName>
</protein>
<keyword evidence="2" id="KW-0963">Cytoplasm</keyword>
<dbReference type="PANTHER" id="PTHR10901">
    <property type="entry name" value="TROPOMODULIN"/>
    <property type="match status" value="1"/>
</dbReference>
<sequence>MCGAVLQDQFLPPSQRTSYDCEKTPTGPLDRKKLIEHINKQAMETPDIPEHKPYVAGTVRGKKKLGTQQMNHTLIQSFVLPISGPQDPKCNTWINKLPLPSDVFPRQTDVGIILLQCFHDYLLSSRSRQWIPPPQSARERNAEEQIAIDLGDEYETALTDASQEEIIDLAGGDLDALCGVNMV</sequence>
<dbReference type="Pfam" id="PF03250">
    <property type="entry name" value="Tropomodulin"/>
    <property type="match status" value="2"/>
</dbReference>
<evidence type="ECO:0000313" key="3">
    <source>
        <dbReference type="EMBL" id="CAD7418701.1"/>
    </source>
</evidence>
<dbReference type="PANTHER" id="PTHR10901:SF6">
    <property type="entry name" value="TROPOMODULIN, ISOFORM N"/>
    <property type="match status" value="1"/>
</dbReference>
<dbReference type="EMBL" id="OC339949">
    <property type="protein sequence ID" value="CAD7418701.1"/>
    <property type="molecule type" value="Genomic_DNA"/>
</dbReference>
<evidence type="ECO:0000256" key="1">
    <source>
        <dbReference type="ARBA" id="ARBA00004496"/>
    </source>
</evidence>
<comment type="subcellular location">
    <subcellularLocation>
        <location evidence="1">Cytoplasm</location>
    </subcellularLocation>
</comment>
<dbReference type="InterPro" id="IPR004934">
    <property type="entry name" value="TMOD"/>
</dbReference>
<proteinExistence type="predicted"/>
<dbReference type="GO" id="GO:0007015">
    <property type="term" value="P:actin filament organization"/>
    <property type="evidence" value="ECO:0007669"/>
    <property type="project" value="TreeGrafter"/>
</dbReference>
<dbReference type="AlphaFoldDB" id="A0A7R9DS64"/>
<dbReference type="GO" id="GO:0051694">
    <property type="term" value="P:pointed-end actin filament capping"/>
    <property type="evidence" value="ECO:0007669"/>
    <property type="project" value="InterPro"/>
</dbReference>
<dbReference type="GO" id="GO:0030016">
    <property type="term" value="C:myofibril"/>
    <property type="evidence" value="ECO:0007669"/>
    <property type="project" value="TreeGrafter"/>
</dbReference>